<reference evidence="1" key="1">
    <citation type="journal article" date="2014" name="Int. J. Syst. Evol. Microbiol.">
        <title>Complete genome of a new Firmicutes species belonging to the dominant human colonic microbiota ('Ruminococcus bicirculans') reveals two chromosomes and a selective capacity to utilize plant glucans.</title>
        <authorList>
            <consortium name="NISC Comparative Sequencing Program"/>
            <person name="Wegmann U."/>
            <person name="Louis P."/>
            <person name="Goesmann A."/>
            <person name="Henrissat B."/>
            <person name="Duncan S.H."/>
            <person name="Flint H.J."/>
        </authorList>
    </citation>
    <scope>NUCLEOTIDE SEQUENCE</scope>
    <source>
        <strain evidence="1">JCM 10667</strain>
    </source>
</reference>
<dbReference type="Gene3D" id="3.40.830.10">
    <property type="entry name" value="LigB-like"/>
    <property type="match status" value="1"/>
</dbReference>
<name>A0A7W7MZC1_9ACTN</name>
<dbReference type="EMBL" id="BAAAHD010000059">
    <property type="protein sequence ID" value="GAA0584241.1"/>
    <property type="molecule type" value="Genomic_DNA"/>
</dbReference>
<reference evidence="4" key="2">
    <citation type="journal article" date="2019" name="Int. J. Syst. Evol. Microbiol.">
        <title>The Global Catalogue of Microorganisms (GCM) 10K type strain sequencing project: providing services to taxonomists for standard genome sequencing and annotation.</title>
        <authorList>
            <consortium name="The Broad Institute Genomics Platform"/>
            <consortium name="The Broad Institute Genome Sequencing Center for Infectious Disease"/>
            <person name="Wu L."/>
            <person name="Ma J."/>
        </authorList>
    </citation>
    <scope>NUCLEOTIDE SEQUENCE [LARGE SCALE GENOMIC DNA]</scope>
    <source>
        <strain evidence="4">JCM 10667</strain>
    </source>
</reference>
<sequence length="235" mass="24307">MLVSAAVCPHPPLLVPAVAGEAAPELDGLRAACDEAVQRLGEADVLVVVGGAPETRTYGPDAYATLQPYGLSWTAPDHPKDDAEALPLSLSIGRWLLHRQGTGGDARYEAIAFDAPPEECLELGRRLAESAERVALLVMGDGTACRSEKAPGYLDERAAPYDGAVARALGRADAAALADLDPDLSRELQVAGRAAWQVLAGAAGGGGFSAGLLADEAPYGVGYFVAAWSRPPYGC</sequence>
<dbReference type="EMBL" id="JACHMV010000001">
    <property type="protein sequence ID" value="MBB4776708.1"/>
    <property type="molecule type" value="Genomic_DNA"/>
</dbReference>
<evidence type="ECO:0000313" key="2">
    <source>
        <dbReference type="EMBL" id="MBB4776708.1"/>
    </source>
</evidence>
<dbReference type="Proteomes" id="UP001501427">
    <property type="component" value="Unassembled WGS sequence"/>
</dbReference>
<dbReference type="RefSeq" id="WP_184886756.1">
    <property type="nucleotide sequence ID" value="NZ_BAAAHD010000059.1"/>
</dbReference>
<evidence type="ECO:0000313" key="1">
    <source>
        <dbReference type="EMBL" id="GAA0584241.1"/>
    </source>
</evidence>
<evidence type="ECO:0000313" key="4">
    <source>
        <dbReference type="Proteomes" id="UP001501427"/>
    </source>
</evidence>
<comment type="caution">
    <text evidence="2">The sequence shown here is derived from an EMBL/GenBank/DDBJ whole genome shotgun (WGS) entry which is preliminary data.</text>
</comment>
<reference evidence="1" key="4">
    <citation type="submission" date="2023-12" db="EMBL/GenBank/DDBJ databases">
        <authorList>
            <person name="Sun Q."/>
            <person name="Inoue M."/>
        </authorList>
    </citation>
    <scope>NUCLEOTIDE SEQUENCE</scope>
    <source>
        <strain evidence="1">JCM 10667</strain>
    </source>
</reference>
<protein>
    <submittedName>
        <fullName evidence="1">Class III extradiol dioxygenase subunit B-like domain-containing protein</fullName>
    </submittedName>
</protein>
<dbReference type="SUPFAM" id="SSF53213">
    <property type="entry name" value="LigB-like"/>
    <property type="match status" value="1"/>
</dbReference>
<gene>
    <name evidence="2" type="ORF">F4557_005126</name>
    <name evidence="1" type="ORF">GCM10009546_53190</name>
</gene>
<proteinExistence type="predicted"/>
<evidence type="ECO:0000313" key="3">
    <source>
        <dbReference type="Proteomes" id="UP000549343"/>
    </source>
</evidence>
<organism evidence="2 3">
    <name type="scientific">Actinomadura livida</name>
    <dbReference type="NCBI Taxonomy" id="79909"/>
    <lineage>
        <taxon>Bacteria</taxon>
        <taxon>Bacillati</taxon>
        <taxon>Actinomycetota</taxon>
        <taxon>Actinomycetes</taxon>
        <taxon>Streptosporangiales</taxon>
        <taxon>Thermomonosporaceae</taxon>
        <taxon>Actinomadura</taxon>
    </lineage>
</organism>
<accession>A0A7W7MZC1</accession>
<dbReference type="AlphaFoldDB" id="A0A7W7MZC1"/>
<reference evidence="2 3" key="3">
    <citation type="submission" date="2020-08" db="EMBL/GenBank/DDBJ databases">
        <title>Sequencing the genomes of 1000 actinobacteria strains.</title>
        <authorList>
            <person name="Klenk H.-P."/>
        </authorList>
    </citation>
    <scope>NUCLEOTIDE SEQUENCE [LARGE SCALE GENOMIC DNA]</scope>
    <source>
        <strain evidence="2 3">DSM 44772</strain>
    </source>
</reference>
<keyword evidence="4" id="KW-1185">Reference proteome</keyword>
<dbReference type="Proteomes" id="UP000549343">
    <property type="component" value="Unassembled WGS sequence"/>
</dbReference>